<comment type="similarity">
    <text evidence="2">Belongs to the ADIPOR family.</text>
</comment>
<dbReference type="GO" id="GO:0016020">
    <property type="term" value="C:membrane"/>
    <property type="evidence" value="ECO:0007669"/>
    <property type="project" value="UniProtKB-SubCell"/>
</dbReference>
<evidence type="ECO:0000256" key="3">
    <source>
        <dbReference type="ARBA" id="ARBA00022692"/>
    </source>
</evidence>
<feature type="transmembrane region" description="Helical" evidence="7">
    <location>
        <begin position="297"/>
        <end position="320"/>
    </location>
</feature>
<feature type="binding site" evidence="6">
    <location>
        <position position="226"/>
    </location>
    <ligand>
        <name>Zn(2+)</name>
        <dbReference type="ChEBI" id="CHEBI:29105"/>
    </ligand>
</feature>
<comment type="subcellular location">
    <subcellularLocation>
        <location evidence="1">Membrane</location>
        <topology evidence="1">Multi-pass membrane protein</topology>
    </subcellularLocation>
</comment>
<proteinExistence type="inferred from homology"/>
<dbReference type="Proteomes" id="UP000078595">
    <property type="component" value="Chromosome 1"/>
</dbReference>
<feature type="binding site" evidence="6">
    <location>
        <position position="374"/>
    </location>
    <ligand>
        <name>Zn(2+)</name>
        <dbReference type="ChEBI" id="CHEBI:29105"/>
    </ligand>
</feature>
<evidence type="ECO:0008006" key="10">
    <source>
        <dbReference type="Google" id="ProtNLM"/>
    </source>
</evidence>
<reference evidence="8" key="1">
    <citation type="submission" date="2013-07" db="EMBL/GenBank/DDBJ databases">
        <authorList>
            <consortium name="The Broad Institute Genome Sequencing Platform"/>
            <person name="Cuomo C."/>
            <person name="Litvintseva A."/>
            <person name="Chen Y."/>
            <person name="Heitman J."/>
            <person name="Sun S."/>
            <person name="Springer D."/>
            <person name="Dromer F."/>
            <person name="Young S.K."/>
            <person name="Zeng Q."/>
            <person name="Gargeya S."/>
            <person name="Fitzgerald M."/>
            <person name="Abouelleil A."/>
            <person name="Alvarado L."/>
            <person name="Berlin A.M."/>
            <person name="Chapman S.B."/>
            <person name="Dewar J."/>
            <person name="Goldberg J."/>
            <person name="Griggs A."/>
            <person name="Gujja S."/>
            <person name="Hansen M."/>
            <person name="Howarth C."/>
            <person name="Imamovic A."/>
            <person name="Larimer J."/>
            <person name="McCowan C."/>
            <person name="Murphy C."/>
            <person name="Pearson M."/>
            <person name="Priest M."/>
            <person name="Roberts A."/>
            <person name="Saif S."/>
            <person name="Shea T."/>
            <person name="Sykes S."/>
            <person name="Wortman J."/>
            <person name="Nusbaum C."/>
            <person name="Birren B."/>
        </authorList>
    </citation>
    <scope>NUCLEOTIDE SEQUENCE</scope>
    <source>
        <strain evidence="8">CBS 10117</strain>
    </source>
</reference>
<feature type="transmembrane region" description="Helical" evidence="7">
    <location>
        <begin position="372"/>
        <end position="388"/>
    </location>
</feature>
<dbReference type="KEGG" id="kdj:28964607"/>
<evidence type="ECO:0000256" key="7">
    <source>
        <dbReference type="SAM" id="Phobius"/>
    </source>
</evidence>
<keyword evidence="6" id="KW-0479">Metal-binding</keyword>
<name>A0AAJ8KHY9_9TREE</name>
<gene>
    <name evidence="8" type="ORF">I303_100904</name>
</gene>
<dbReference type="PANTHER" id="PTHR20855:SF52">
    <property type="entry name" value="ADIPONECTIN RECEPTOR PROTEIN"/>
    <property type="match status" value="1"/>
</dbReference>
<evidence type="ECO:0000313" key="9">
    <source>
        <dbReference type="Proteomes" id="UP000078595"/>
    </source>
</evidence>
<organism evidence="8 9">
    <name type="scientific">Kwoniella dejecticola CBS 10117</name>
    <dbReference type="NCBI Taxonomy" id="1296121"/>
    <lineage>
        <taxon>Eukaryota</taxon>
        <taxon>Fungi</taxon>
        <taxon>Dikarya</taxon>
        <taxon>Basidiomycota</taxon>
        <taxon>Agaricomycotina</taxon>
        <taxon>Tremellomycetes</taxon>
        <taxon>Tremellales</taxon>
        <taxon>Cryptococcaceae</taxon>
        <taxon>Kwoniella</taxon>
    </lineage>
</organism>
<dbReference type="InterPro" id="IPR004254">
    <property type="entry name" value="AdipoR/HlyIII-related"/>
</dbReference>
<feature type="transmembrane region" description="Helical" evidence="7">
    <location>
        <begin position="242"/>
        <end position="264"/>
    </location>
</feature>
<dbReference type="GO" id="GO:0038023">
    <property type="term" value="F:signaling receptor activity"/>
    <property type="evidence" value="ECO:0007669"/>
    <property type="project" value="TreeGrafter"/>
</dbReference>
<evidence type="ECO:0000313" key="8">
    <source>
        <dbReference type="EMBL" id="WWC58364.1"/>
    </source>
</evidence>
<feature type="transmembrane region" description="Helical" evidence="7">
    <location>
        <begin position="144"/>
        <end position="163"/>
    </location>
</feature>
<dbReference type="EMBL" id="CP144530">
    <property type="protein sequence ID" value="WWC58364.1"/>
    <property type="molecule type" value="Genomic_DNA"/>
</dbReference>
<evidence type="ECO:0000256" key="5">
    <source>
        <dbReference type="ARBA" id="ARBA00023136"/>
    </source>
</evidence>
<reference evidence="8" key="2">
    <citation type="submission" date="2024-02" db="EMBL/GenBank/DDBJ databases">
        <title>Comparative genomics of Cryptococcus and Kwoniella reveals pathogenesis evolution and contrasting modes of karyotype evolution via chromosome fusion or intercentromeric recombination.</title>
        <authorList>
            <person name="Coelho M.A."/>
            <person name="David-Palma M."/>
            <person name="Shea T."/>
            <person name="Bowers K."/>
            <person name="McGinley-Smith S."/>
            <person name="Mohammad A.W."/>
            <person name="Gnirke A."/>
            <person name="Yurkov A.M."/>
            <person name="Nowrousian M."/>
            <person name="Sun S."/>
            <person name="Cuomo C.A."/>
            <person name="Heitman J."/>
        </authorList>
    </citation>
    <scope>NUCLEOTIDE SEQUENCE</scope>
    <source>
        <strain evidence="8">CBS 10117</strain>
    </source>
</reference>
<evidence type="ECO:0000256" key="2">
    <source>
        <dbReference type="ARBA" id="ARBA00007018"/>
    </source>
</evidence>
<dbReference type="GeneID" id="28964607"/>
<keyword evidence="3 7" id="KW-0812">Transmembrane</keyword>
<evidence type="ECO:0000256" key="6">
    <source>
        <dbReference type="PIRSR" id="PIRSR604254-1"/>
    </source>
</evidence>
<keyword evidence="5 7" id="KW-0472">Membrane</keyword>
<feature type="transmembrane region" description="Helical" evidence="7">
    <location>
        <begin position="332"/>
        <end position="351"/>
    </location>
</feature>
<dbReference type="Pfam" id="PF03006">
    <property type="entry name" value="HlyIII"/>
    <property type="match status" value="1"/>
</dbReference>
<dbReference type="RefSeq" id="XP_018266928.2">
    <property type="nucleotide sequence ID" value="XM_018404274.2"/>
</dbReference>
<keyword evidence="9" id="KW-1185">Reference proteome</keyword>
<keyword evidence="6" id="KW-0862">Zinc</keyword>
<evidence type="ECO:0000256" key="1">
    <source>
        <dbReference type="ARBA" id="ARBA00004141"/>
    </source>
</evidence>
<protein>
    <recommendedName>
        <fullName evidence="10">HlyIII-domain-containing protein</fullName>
    </recommendedName>
</protein>
<accession>A0AAJ8KHY9</accession>
<feature type="transmembrane region" description="Helical" evidence="7">
    <location>
        <begin position="270"/>
        <end position="290"/>
    </location>
</feature>
<dbReference type="PANTHER" id="PTHR20855">
    <property type="entry name" value="ADIPOR/PROGESTIN RECEPTOR-RELATED"/>
    <property type="match status" value="1"/>
</dbReference>
<evidence type="ECO:0000256" key="4">
    <source>
        <dbReference type="ARBA" id="ARBA00022989"/>
    </source>
</evidence>
<dbReference type="AlphaFoldDB" id="A0AAJ8KHY9"/>
<feature type="transmembrane region" description="Helical" evidence="7">
    <location>
        <begin position="208"/>
        <end position="230"/>
    </location>
</feature>
<feature type="binding site" evidence="6">
    <location>
        <position position="370"/>
    </location>
    <ligand>
        <name>Zn(2+)</name>
        <dbReference type="ChEBI" id="CHEBI:29105"/>
    </ligand>
</feature>
<dbReference type="GO" id="GO:0046872">
    <property type="term" value="F:metal ion binding"/>
    <property type="evidence" value="ECO:0007669"/>
    <property type="project" value="UniProtKB-KW"/>
</dbReference>
<sequence>MTIISQTLHQAFYGRRHHLITNLLDGRKKIRKAEPLRDDSIDSLSSSDTSDFSSASTRAASPTFTSILPGILGDGLGKLEYPIPEWPGQLRPKPRTIEYDEALLTVGWQMDNPYIWTGYRQASGSIRQCMYSIYGYLHNETFNILTHLLGSMLFCLILLSHLISESWIFTAFVPWSAKSEFAGAQTISMIKSYDHQSTLSSTSSSMSMSIYLVSCVICLGMSAAFHTLNCHSAKVSHRAHRCDYVGIVVLAVGSIIPIVHYAFISQPFWLAVYTCGIGIMGTFTATIVLHPHYRSRLLLRTSTFLVLGSSVIVPVLHVTLQEGYSQACRKLAVGWTIAAGILYVSGTLIYASRYPEKAYPGRFDIYFSSHQIFHTFVVFGTMCQYIALRKTIQHHSTAWNTEAYV</sequence>
<keyword evidence="4 7" id="KW-1133">Transmembrane helix</keyword>
<dbReference type="GO" id="GO:0006882">
    <property type="term" value="P:intracellular zinc ion homeostasis"/>
    <property type="evidence" value="ECO:0007669"/>
    <property type="project" value="TreeGrafter"/>
</dbReference>